<evidence type="ECO:0000256" key="6">
    <source>
        <dbReference type="ARBA" id="ARBA00022692"/>
    </source>
</evidence>
<sequence>MITSTLTRAHGFHTTISTNVNAAANPSCSFHVALELPHNIFLDPYEFALHHDYSFNLWESSSLELPSNAVPANPSVLLVNLSKAEMHTSINMTIELPIHMRYPMCEHPFEVDKSVVISGPTAFWACTSDGTMTSDFANIPFHIRNVFSDQLLIPMSMSHPMFPQDVIHVPMGDLKDTRHTEFITALAVVIAFAFMSVNSMKIRIQISTLSPRTKFE</sequence>
<gene>
    <name evidence="12" type="ORF">BD410DRAFT_896103</name>
</gene>
<evidence type="ECO:0000256" key="11">
    <source>
        <dbReference type="RuleBase" id="RU366056"/>
    </source>
</evidence>
<proteinExistence type="inferred from homology"/>
<keyword evidence="5 11" id="KW-0337">GPI-anchor biosynthesis</keyword>
<dbReference type="Pfam" id="PF08320">
    <property type="entry name" value="PIG-X"/>
    <property type="match status" value="1"/>
</dbReference>
<reference evidence="12 13" key="1">
    <citation type="submission" date="2018-06" db="EMBL/GenBank/DDBJ databases">
        <title>A transcriptomic atlas of mushroom development highlights an independent origin of complex multicellularity.</title>
        <authorList>
            <consortium name="DOE Joint Genome Institute"/>
            <person name="Krizsan K."/>
            <person name="Almasi E."/>
            <person name="Merenyi Z."/>
            <person name="Sahu N."/>
            <person name="Viragh M."/>
            <person name="Koszo T."/>
            <person name="Mondo S."/>
            <person name="Kiss B."/>
            <person name="Balint B."/>
            <person name="Kues U."/>
            <person name="Barry K."/>
            <person name="Hegedus J.C."/>
            <person name="Henrissat B."/>
            <person name="Johnson J."/>
            <person name="Lipzen A."/>
            <person name="Ohm R."/>
            <person name="Nagy I."/>
            <person name="Pangilinan J."/>
            <person name="Yan J."/>
            <person name="Xiong Y."/>
            <person name="Grigoriev I.V."/>
            <person name="Hibbett D.S."/>
            <person name="Nagy L.G."/>
        </authorList>
    </citation>
    <scope>NUCLEOTIDE SEQUENCE [LARGE SCALE GENOMIC DNA]</scope>
    <source>
        <strain evidence="12 13">SZMC22713</strain>
    </source>
</reference>
<evidence type="ECO:0000256" key="3">
    <source>
        <dbReference type="ARBA" id="ARBA00010345"/>
    </source>
</evidence>
<keyword evidence="10" id="KW-0325">Glycoprotein</keyword>
<dbReference type="GO" id="GO:1990529">
    <property type="term" value="C:glycosylphosphatidylinositol-mannosyltransferase I complex"/>
    <property type="evidence" value="ECO:0007669"/>
    <property type="project" value="TreeGrafter"/>
</dbReference>
<comment type="function">
    <text evidence="11">Required for proper folding and/or the stability of a subset of proteins in the endoplasmic reticulum. Component of glycosylphosphatidylinositol-mannosyltransferase 1 which transfers the first of the 4 mannoses in the GPI-anchor precursors during GPI-anchor biosynthesis. Probably acts by stabilizing the mannosyltransferase GPI14.</text>
</comment>
<dbReference type="OrthoDB" id="5546453at2759"/>
<evidence type="ECO:0000256" key="10">
    <source>
        <dbReference type="ARBA" id="ARBA00023180"/>
    </source>
</evidence>
<evidence type="ECO:0000313" key="13">
    <source>
        <dbReference type="Proteomes" id="UP000294933"/>
    </source>
</evidence>
<accession>A0A4Y7QE48</accession>
<evidence type="ECO:0000313" key="12">
    <source>
        <dbReference type="EMBL" id="TDL25139.1"/>
    </source>
</evidence>
<dbReference type="Proteomes" id="UP000294933">
    <property type="component" value="Unassembled WGS sequence"/>
</dbReference>
<dbReference type="EMBL" id="ML170164">
    <property type="protein sequence ID" value="TDL25139.1"/>
    <property type="molecule type" value="Genomic_DNA"/>
</dbReference>
<comment type="pathway">
    <text evidence="2 11">Glycolipid biosynthesis; glycosylphosphatidylinositol-anchor biosynthesis.</text>
</comment>
<evidence type="ECO:0000256" key="2">
    <source>
        <dbReference type="ARBA" id="ARBA00004687"/>
    </source>
</evidence>
<evidence type="ECO:0000256" key="4">
    <source>
        <dbReference type="ARBA" id="ARBA00020410"/>
    </source>
</evidence>
<dbReference type="InterPro" id="IPR013233">
    <property type="entry name" value="PIG-X/PBN1"/>
</dbReference>
<dbReference type="VEuPathDB" id="FungiDB:BD410DRAFT_896103"/>
<dbReference type="GO" id="GO:0005789">
    <property type="term" value="C:endoplasmic reticulum membrane"/>
    <property type="evidence" value="ECO:0007669"/>
    <property type="project" value="UniProtKB-SubCell"/>
</dbReference>
<evidence type="ECO:0000256" key="8">
    <source>
        <dbReference type="ARBA" id="ARBA00022989"/>
    </source>
</evidence>
<dbReference type="SMART" id="SM00780">
    <property type="entry name" value="PIG-X"/>
    <property type="match status" value="1"/>
</dbReference>
<protein>
    <recommendedName>
        <fullName evidence="4 11">Protein PBN1</fullName>
    </recommendedName>
</protein>
<dbReference type="STRING" id="50990.A0A4Y7QE48"/>
<dbReference type="PANTHER" id="PTHR28533:SF1">
    <property type="entry name" value="PROTEIN PBN1"/>
    <property type="match status" value="1"/>
</dbReference>
<comment type="similarity">
    <text evidence="3 11">Belongs to the PIGX family.</text>
</comment>
<keyword evidence="7 11" id="KW-0256">Endoplasmic reticulum</keyword>
<name>A0A4Y7QE48_9AGAM</name>
<evidence type="ECO:0000256" key="9">
    <source>
        <dbReference type="ARBA" id="ARBA00023136"/>
    </source>
</evidence>
<dbReference type="GO" id="GO:0000030">
    <property type="term" value="F:mannosyltransferase activity"/>
    <property type="evidence" value="ECO:0007669"/>
    <property type="project" value="TreeGrafter"/>
</dbReference>
<dbReference type="AlphaFoldDB" id="A0A4Y7QE48"/>
<organism evidence="12 13">
    <name type="scientific">Rickenella mellea</name>
    <dbReference type="NCBI Taxonomy" id="50990"/>
    <lineage>
        <taxon>Eukaryota</taxon>
        <taxon>Fungi</taxon>
        <taxon>Dikarya</taxon>
        <taxon>Basidiomycota</taxon>
        <taxon>Agaricomycotina</taxon>
        <taxon>Agaricomycetes</taxon>
        <taxon>Hymenochaetales</taxon>
        <taxon>Rickenellaceae</taxon>
        <taxon>Rickenella</taxon>
    </lineage>
</organism>
<evidence type="ECO:0000256" key="5">
    <source>
        <dbReference type="ARBA" id="ARBA00022502"/>
    </source>
</evidence>
<dbReference type="GO" id="GO:0006506">
    <property type="term" value="P:GPI anchor biosynthetic process"/>
    <property type="evidence" value="ECO:0007669"/>
    <property type="project" value="UniProtKB-UniPathway"/>
</dbReference>
<dbReference type="InterPro" id="IPR042322">
    <property type="entry name" value="Pbn1"/>
</dbReference>
<keyword evidence="8" id="KW-1133">Transmembrane helix</keyword>
<dbReference type="UniPathway" id="UPA00196"/>
<dbReference type="PANTHER" id="PTHR28533">
    <property type="entry name" value="PROTEIN PBN1"/>
    <property type="match status" value="1"/>
</dbReference>
<evidence type="ECO:0000256" key="1">
    <source>
        <dbReference type="ARBA" id="ARBA00004643"/>
    </source>
</evidence>
<evidence type="ECO:0000256" key="7">
    <source>
        <dbReference type="ARBA" id="ARBA00022824"/>
    </source>
</evidence>
<comment type="subcellular location">
    <subcellularLocation>
        <location evidence="11">Endoplasmic reticulum membrane</location>
        <topology evidence="11">Single-pass membrane protein</topology>
    </subcellularLocation>
    <subcellularLocation>
        <location evidence="1">Endoplasmic reticulum membrane</location>
        <topology evidence="1">Single-pass type III membrane protein</topology>
    </subcellularLocation>
</comment>
<keyword evidence="13" id="KW-1185">Reference proteome</keyword>
<keyword evidence="6" id="KW-0812">Transmembrane</keyword>
<keyword evidence="9" id="KW-0472">Membrane</keyword>